<evidence type="ECO:0000313" key="3">
    <source>
        <dbReference type="EMBL" id="KXT07687.1"/>
    </source>
</evidence>
<dbReference type="Proteomes" id="UP000070133">
    <property type="component" value="Unassembled WGS sequence"/>
</dbReference>
<feature type="region of interest" description="Disordered" evidence="1">
    <location>
        <begin position="82"/>
        <end position="103"/>
    </location>
</feature>
<proteinExistence type="predicted"/>
<dbReference type="OrthoDB" id="10533877at2759"/>
<protein>
    <submittedName>
        <fullName evidence="3">Uncharacterized protein</fullName>
    </submittedName>
</protein>
<feature type="signal peptide" evidence="2">
    <location>
        <begin position="1"/>
        <end position="15"/>
    </location>
</feature>
<dbReference type="EMBL" id="LFZN01000001">
    <property type="protein sequence ID" value="KXT07687.1"/>
    <property type="molecule type" value="Genomic_DNA"/>
</dbReference>
<evidence type="ECO:0000313" key="4">
    <source>
        <dbReference type="Proteomes" id="UP000070133"/>
    </source>
</evidence>
<gene>
    <name evidence="3" type="ORF">AC578_10262</name>
</gene>
<comment type="caution">
    <text evidence="3">The sequence shown here is derived from an EMBL/GenBank/DDBJ whole genome shotgun (WGS) entry which is preliminary data.</text>
</comment>
<dbReference type="AlphaFoldDB" id="A0A139HZ35"/>
<evidence type="ECO:0000256" key="1">
    <source>
        <dbReference type="SAM" id="MobiDB-lite"/>
    </source>
</evidence>
<keyword evidence="2" id="KW-0732">Signal</keyword>
<keyword evidence="4" id="KW-1185">Reference proteome</keyword>
<organism evidence="3 4">
    <name type="scientific">Pseudocercospora eumusae</name>
    <dbReference type="NCBI Taxonomy" id="321146"/>
    <lineage>
        <taxon>Eukaryota</taxon>
        <taxon>Fungi</taxon>
        <taxon>Dikarya</taxon>
        <taxon>Ascomycota</taxon>
        <taxon>Pezizomycotina</taxon>
        <taxon>Dothideomycetes</taxon>
        <taxon>Dothideomycetidae</taxon>
        <taxon>Mycosphaerellales</taxon>
        <taxon>Mycosphaerellaceae</taxon>
        <taxon>Pseudocercospora</taxon>
    </lineage>
</organism>
<sequence length="160" mass="18085">MKPSTLLFCASTAQAAVLWWPQQHHAPGQPCGHHQQGQVSEHVTQTGPFSLRLPFIKHIRITWPFSNRPILPSPTEIANQVFDQHQDEATTPPETVQQEEDEKEVTILPYTGHLDDEDVAVKAEEEVKEGEDAQHEDLKRRKLSAINKQKAKRQFSGPAN</sequence>
<evidence type="ECO:0000256" key="2">
    <source>
        <dbReference type="SAM" id="SignalP"/>
    </source>
</evidence>
<feature type="region of interest" description="Disordered" evidence="1">
    <location>
        <begin position="122"/>
        <end position="160"/>
    </location>
</feature>
<reference evidence="3 4" key="1">
    <citation type="submission" date="2015-07" db="EMBL/GenBank/DDBJ databases">
        <title>Comparative genomics of the Sigatoka disease complex on banana suggests a link between parallel evolutionary changes in Pseudocercospora fijiensis and Pseudocercospora eumusae and increased virulence on the banana host.</title>
        <authorList>
            <person name="Chang T.-C."/>
            <person name="Salvucci A."/>
            <person name="Crous P.W."/>
            <person name="Stergiopoulos I."/>
        </authorList>
    </citation>
    <scope>NUCLEOTIDE SEQUENCE [LARGE SCALE GENOMIC DNA]</scope>
    <source>
        <strain evidence="3 4">CBS 114824</strain>
    </source>
</reference>
<feature type="chain" id="PRO_5012949561" evidence="2">
    <location>
        <begin position="16"/>
        <end position="160"/>
    </location>
</feature>
<accession>A0A139HZ35</accession>
<feature type="compositionally biased region" description="Basic and acidic residues" evidence="1">
    <location>
        <begin position="122"/>
        <end position="139"/>
    </location>
</feature>
<name>A0A139HZ35_9PEZI</name>